<keyword evidence="7" id="KW-0472">Membrane</keyword>
<evidence type="ECO:0000313" key="8">
    <source>
        <dbReference type="EMBL" id="BAH22605.1"/>
    </source>
</evidence>
<evidence type="ECO:0000256" key="6">
    <source>
        <dbReference type="ARBA" id="ARBA00023034"/>
    </source>
</evidence>
<evidence type="ECO:0000256" key="5">
    <source>
        <dbReference type="ARBA" id="ARBA00022927"/>
    </source>
</evidence>
<organism evidence="8">
    <name type="scientific">Pholiota microspora</name>
    <name type="common">White-rot fungus</name>
    <name type="synonym">Pholiota nameko</name>
    <dbReference type="NCBI Taxonomy" id="1538424"/>
    <lineage>
        <taxon>Eukaryota</taxon>
        <taxon>Fungi</taxon>
        <taxon>Dikarya</taxon>
        <taxon>Basidiomycota</taxon>
        <taxon>Agaricomycotina</taxon>
        <taxon>Agaricomycetes</taxon>
        <taxon>Agaricomycetidae</taxon>
        <taxon>Agaricales</taxon>
        <taxon>Agaricineae</taxon>
        <taxon>Strophariaceae</taxon>
        <taxon>Pholiota</taxon>
    </lineage>
</organism>
<name>B9A1R6_PHOMI</name>
<dbReference type="AlphaFoldDB" id="B9A1R6"/>
<comment type="similarity">
    <text evidence="2">Belongs to the COG1 family.</text>
</comment>
<evidence type="ECO:0000256" key="1">
    <source>
        <dbReference type="ARBA" id="ARBA00004395"/>
    </source>
</evidence>
<dbReference type="InterPro" id="IPR033370">
    <property type="entry name" value="COG1"/>
</dbReference>
<evidence type="ECO:0000256" key="4">
    <source>
        <dbReference type="ARBA" id="ARBA00022448"/>
    </source>
</evidence>
<evidence type="ECO:0000256" key="3">
    <source>
        <dbReference type="ARBA" id="ARBA00020978"/>
    </source>
</evidence>
<dbReference type="Pfam" id="PF08700">
    <property type="entry name" value="VPS51_Exo84_N"/>
    <property type="match status" value="1"/>
</dbReference>
<dbReference type="GO" id="GO:0000139">
    <property type="term" value="C:Golgi membrane"/>
    <property type="evidence" value="ECO:0007669"/>
    <property type="project" value="UniProtKB-SubCell"/>
</dbReference>
<accession>B9A1R6</accession>
<keyword evidence="4" id="KW-0813">Transport</keyword>
<keyword evidence="5" id="KW-0653">Protein transport</keyword>
<dbReference type="GO" id="GO:0015031">
    <property type="term" value="P:protein transport"/>
    <property type="evidence" value="ECO:0007669"/>
    <property type="project" value="UniProtKB-KW"/>
</dbReference>
<reference evidence="8" key="2">
    <citation type="journal article" date="2009" name="Mycol. Res.">
        <title>Genomic structure of the A mating-type locus in a bipolar basidiomycete, Pholiota nameko.</title>
        <authorList>
            <person name="Yi R."/>
            <person name="Tachikawa T."/>
            <person name="Ishikawa M."/>
            <person name="Mukaiyama H."/>
            <person name="Bao D."/>
            <person name="Aimi T."/>
        </authorList>
    </citation>
    <scope>NUCLEOTIDE SEQUENCE</scope>
    <source>
        <strain evidence="8">NGW19-6</strain>
    </source>
</reference>
<sequence length="564" mass="63571">MVVLSPTHSARSVLSPKSTGYIPLGKTLNTPTVSSAVSATYAKSLFTAKLPSEVLNLGPDELFTKYTVSEVKAVQHQLRRAYYAFEYADAKQEELRLMVGERYRDLLQASSSIISIAKSAQHVLDALEESREAIISQHDPPLPPKTASIDGLDDRHLVALQVLSAHMKLLLDAPEHLWRLIERKKYLQAAWLFLLSRVESMFWFVRSIYQIICFPNIVFQTEFPLVQRQWDVVSQFRSQIIHKSTLSLREASASSEETCATLVTLHLLDSRPLNETLATLLLQRSKTLQSVLAWNSGTSVSKQAKTPSITIGNGDGNPVLSAKPVSVREVTQTMKRALSIVVQTVITARAVFQDEPSQESLIVRVLRSMQEDQQENTRLVDALPEQLYLTTQSLLSHLTSSANFQLLPVNLRSYKPYVDLNSSSSLLNRTELSQRVEEWYKSSCDQWRHSAAQWFSELHSIKEVWSLRNAIRRYVVGTALLQGESAYIVSNLDSLCHERILGIWQNLLLETEAKFKKSLHDDVSLCQQKENTKGTYNLKQSTLPILNIPHSKNTNSHSNDNCAS</sequence>
<keyword evidence="6" id="KW-0333">Golgi apparatus</keyword>
<evidence type="ECO:0000256" key="7">
    <source>
        <dbReference type="ARBA" id="ARBA00023136"/>
    </source>
</evidence>
<reference evidence="8" key="1">
    <citation type="journal article" date="2005" name="Curr. Genet.">
        <title>Identification and linkage mapping of the genes for the putative homeodomain protein (hox1) and the putative pheromone receptor protein homologue (rcb1) in a bipolar basidiomycete, Pholiota nameko.</title>
        <authorList>
            <person name="Aimi T."/>
            <person name="Yoshida R."/>
            <person name="Ishikawa M."/>
            <person name="Bao D."/>
            <person name="Kitamoto Y."/>
        </authorList>
    </citation>
    <scope>NUCLEOTIDE SEQUENCE</scope>
    <source>
        <strain evidence="8">NGW19-6</strain>
    </source>
</reference>
<evidence type="ECO:0000256" key="2">
    <source>
        <dbReference type="ARBA" id="ARBA00006653"/>
    </source>
</evidence>
<dbReference type="GO" id="GO:0017119">
    <property type="term" value="C:Golgi transport complex"/>
    <property type="evidence" value="ECO:0007669"/>
    <property type="project" value="InterPro"/>
</dbReference>
<dbReference type="EMBL" id="AB435542">
    <property type="protein sequence ID" value="BAH22605.1"/>
    <property type="molecule type" value="Genomic_DNA"/>
</dbReference>
<protein>
    <recommendedName>
        <fullName evidence="3">Conserved oligomeric Golgi complex subunit 1</fullName>
    </recommendedName>
</protein>
<comment type="subcellular location">
    <subcellularLocation>
        <location evidence="1">Golgi apparatus membrane</location>
        <topology evidence="1">Peripheral membrane protein</topology>
    </subcellularLocation>
</comment>
<dbReference type="PANTHER" id="PTHR31658:SF0">
    <property type="entry name" value="CONSERVED OLIGOMERIC GOLGI COMPLEX SUBUNIT 1"/>
    <property type="match status" value="1"/>
</dbReference>
<dbReference type="GO" id="GO:0006891">
    <property type="term" value="P:intra-Golgi vesicle-mediated transport"/>
    <property type="evidence" value="ECO:0007669"/>
    <property type="project" value="InterPro"/>
</dbReference>
<gene>
    <name evidence="8" type="primary">up8</name>
</gene>
<proteinExistence type="inferred from homology"/>
<dbReference type="PANTHER" id="PTHR31658">
    <property type="entry name" value="CONSERVED OLIGOMERIC GOLGI COMPLEX SUBUNIT 1"/>
    <property type="match status" value="1"/>
</dbReference>